<evidence type="ECO:0000256" key="6">
    <source>
        <dbReference type="ARBA" id="ARBA00029466"/>
    </source>
</evidence>
<dbReference type="Proteomes" id="UP000295310">
    <property type="component" value="Unassembled WGS sequence"/>
</dbReference>
<dbReference type="GO" id="GO:0004519">
    <property type="term" value="F:endonuclease activity"/>
    <property type="evidence" value="ECO:0007669"/>
    <property type="project" value="UniProtKB-KW"/>
</dbReference>
<dbReference type="GO" id="GO:0016787">
    <property type="term" value="F:hydrolase activity"/>
    <property type="evidence" value="ECO:0007669"/>
    <property type="project" value="UniProtKB-KW"/>
</dbReference>
<evidence type="ECO:0000256" key="1">
    <source>
        <dbReference type="ARBA" id="ARBA00022722"/>
    </source>
</evidence>
<comment type="caution">
    <text evidence="7">The sequence shown here is derived from an EMBL/GenBank/DDBJ whole genome shotgun (WGS) entry which is preliminary data.</text>
</comment>
<proteinExistence type="inferred from homology"/>
<keyword evidence="3" id="KW-0227">DNA damage</keyword>
<accession>A0A4R6BFT2</accession>
<protein>
    <submittedName>
        <fullName evidence="7">Uncharacterized protein</fullName>
    </submittedName>
</protein>
<dbReference type="SUPFAM" id="SSF52980">
    <property type="entry name" value="Restriction endonuclease-like"/>
    <property type="match status" value="1"/>
</dbReference>
<evidence type="ECO:0000313" key="7">
    <source>
        <dbReference type="EMBL" id="TDL98658.1"/>
    </source>
</evidence>
<dbReference type="InterPro" id="IPR011335">
    <property type="entry name" value="Restrct_endonuc-II-like"/>
</dbReference>
<dbReference type="OrthoDB" id="9801520at2"/>
<reference evidence="7 8" key="1">
    <citation type="submission" date="2019-01" db="EMBL/GenBank/DDBJ databases">
        <title>Draft genome sequences of the type strains of six Macrococcus species.</title>
        <authorList>
            <person name="Mazhar S."/>
            <person name="Altermann E."/>
            <person name="Hill C."/>
            <person name="Mcauliffe O."/>
        </authorList>
    </citation>
    <scope>NUCLEOTIDE SEQUENCE [LARGE SCALE GENOMIC DNA]</scope>
    <source>
        <strain evidence="7 8">CCM4811</strain>
    </source>
</reference>
<dbReference type="InterPro" id="IPR004603">
    <property type="entry name" value="DNA_mismatch_endonuc_vsr"/>
</dbReference>
<evidence type="ECO:0000256" key="3">
    <source>
        <dbReference type="ARBA" id="ARBA00022763"/>
    </source>
</evidence>
<dbReference type="GO" id="GO:0006298">
    <property type="term" value="P:mismatch repair"/>
    <property type="evidence" value="ECO:0007669"/>
    <property type="project" value="InterPro"/>
</dbReference>
<sequence length="69" mass="8314">MDTLTPEKRLKNMRNIKSANTKPEILVRKYLFAKGLRYRINFILLLFNDFNIEDFIQPKALLRYPLSIR</sequence>
<dbReference type="AlphaFoldDB" id="A0A4R6BFT2"/>
<keyword evidence="1" id="KW-0540">Nuclease</keyword>
<organism evidence="7 8">
    <name type="scientific">Macrococcus brunensis</name>
    <dbReference type="NCBI Taxonomy" id="198483"/>
    <lineage>
        <taxon>Bacteria</taxon>
        <taxon>Bacillati</taxon>
        <taxon>Bacillota</taxon>
        <taxon>Bacilli</taxon>
        <taxon>Bacillales</taxon>
        <taxon>Staphylococcaceae</taxon>
        <taxon>Macrococcus</taxon>
    </lineage>
</organism>
<name>A0A4R6BFT2_9STAP</name>
<keyword evidence="4" id="KW-0378">Hydrolase</keyword>
<dbReference type="RefSeq" id="WP_133431251.1">
    <property type="nucleotide sequence ID" value="NZ_SCWA01000003.1"/>
</dbReference>
<gene>
    <name evidence="7" type="ORF">ERX27_02455</name>
</gene>
<comment type="similarity">
    <text evidence="6">Belongs to the Vsr family.</text>
</comment>
<keyword evidence="5" id="KW-0234">DNA repair</keyword>
<dbReference type="Pfam" id="PF03852">
    <property type="entry name" value="Vsr"/>
    <property type="match status" value="1"/>
</dbReference>
<keyword evidence="8" id="KW-1185">Reference proteome</keyword>
<keyword evidence="2" id="KW-0255">Endonuclease</keyword>
<evidence type="ECO:0000256" key="2">
    <source>
        <dbReference type="ARBA" id="ARBA00022759"/>
    </source>
</evidence>
<evidence type="ECO:0000256" key="5">
    <source>
        <dbReference type="ARBA" id="ARBA00023204"/>
    </source>
</evidence>
<dbReference type="EMBL" id="SCWA01000003">
    <property type="protein sequence ID" value="TDL98658.1"/>
    <property type="molecule type" value="Genomic_DNA"/>
</dbReference>
<evidence type="ECO:0000313" key="8">
    <source>
        <dbReference type="Proteomes" id="UP000295310"/>
    </source>
</evidence>
<evidence type="ECO:0000256" key="4">
    <source>
        <dbReference type="ARBA" id="ARBA00022801"/>
    </source>
</evidence>